<dbReference type="Gene3D" id="2.60.40.10">
    <property type="entry name" value="Immunoglobulins"/>
    <property type="match status" value="1"/>
</dbReference>
<accession>A0ABU2X705</accession>
<reference evidence="2" key="1">
    <citation type="submission" date="2024-05" db="EMBL/GenBank/DDBJ databases">
        <title>30 novel species of actinomycetes from the DSMZ collection.</title>
        <authorList>
            <person name="Nouioui I."/>
        </authorList>
    </citation>
    <scope>NUCLEOTIDE SEQUENCE</scope>
    <source>
        <strain evidence="2">DSM 41529</strain>
    </source>
</reference>
<proteinExistence type="predicted"/>
<gene>
    <name evidence="2" type="ORF">RND15_03100</name>
</gene>
<keyword evidence="3" id="KW-1185">Reference proteome</keyword>
<dbReference type="InterPro" id="IPR013783">
    <property type="entry name" value="Ig-like_fold"/>
</dbReference>
<comment type="caution">
    <text evidence="2">The sequence shown here is derived from an EMBL/GenBank/DDBJ whole genome shotgun (WGS) entry which is preliminary data.</text>
</comment>
<sequence>MSSEKMVTDGEVEISCVVRNTGDRAGAEVVQLYTADPVARLPRPVTQLTGCSRLHLTGPVRQVGHDRVLRTPAHIG</sequence>
<evidence type="ECO:0000259" key="1">
    <source>
        <dbReference type="Pfam" id="PF14310"/>
    </source>
</evidence>
<evidence type="ECO:0000313" key="2">
    <source>
        <dbReference type="EMBL" id="MDT0541704.1"/>
    </source>
</evidence>
<dbReference type="EMBL" id="JAVRFD010000001">
    <property type="protein sequence ID" value="MDT0541704.1"/>
    <property type="molecule type" value="Genomic_DNA"/>
</dbReference>
<name>A0ABU2X705_9ACTN</name>
<dbReference type="Pfam" id="PF14310">
    <property type="entry name" value="Fn3-like"/>
    <property type="match status" value="1"/>
</dbReference>
<evidence type="ECO:0000313" key="3">
    <source>
        <dbReference type="Proteomes" id="UP001180754"/>
    </source>
</evidence>
<organism evidence="2 3">
    <name type="scientific">Streptomyces lonegramiae</name>
    <dbReference type="NCBI Taxonomy" id="3075524"/>
    <lineage>
        <taxon>Bacteria</taxon>
        <taxon>Bacillati</taxon>
        <taxon>Actinomycetota</taxon>
        <taxon>Actinomycetes</taxon>
        <taxon>Kitasatosporales</taxon>
        <taxon>Streptomycetaceae</taxon>
        <taxon>Streptomyces</taxon>
    </lineage>
</organism>
<feature type="domain" description="Fibronectin type III-like" evidence="1">
    <location>
        <begin position="28"/>
        <end position="56"/>
    </location>
</feature>
<dbReference type="RefSeq" id="WP_311721986.1">
    <property type="nucleotide sequence ID" value="NZ_JAVRFD010000001.1"/>
</dbReference>
<dbReference type="Proteomes" id="UP001180754">
    <property type="component" value="Unassembled WGS sequence"/>
</dbReference>
<dbReference type="InterPro" id="IPR026891">
    <property type="entry name" value="Fn3-like"/>
</dbReference>
<protein>
    <recommendedName>
        <fullName evidence="1">Fibronectin type III-like domain-containing protein</fullName>
    </recommendedName>
</protein>